<feature type="coiled-coil region" evidence="1">
    <location>
        <begin position="5"/>
        <end position="32"/>
    </location>
</feature>
<evidence type="ECO:0000313" key="3">
    <source>
        <dbReference type="Proteomes" id="UP001215598"/>
    </source>
</evidence>
<organism evidence="2 3">
    <name type="scientific">Mycena metata</name>
    <dbReference type="NCBI Taxonomy" id="1033252"/>
    <lineage>
        <taxon>Eukaryota</taxon>
        <taxon>Fungi</taxon>
        <taxon>Dikarya</taxon>
        <taxon>Basidiomycota</taxon>
        <taxon>Agaricomycotina</taxon>
        <taxon>Agaricomycetes</taxon>
        <taxon>Agaricomycetidae</taxon>
        <taxon>Agaricales</taxon>
        <taxon>Marasmiineae</taxon>
        <taxon>Mycenaceae</taxon>
        <taxon>Mycena</taxon>
    </lineage>
</organism>
<gene>
    <name evidence="2" type="ORF">B0H16DRAFT_595508</name>
</gene>
<evidence type="ECO:0000313" key="2">
    <source>
        <dbReference type="EMBL" id="KAJ7759630.1"/>
    </source>
</evidence>
<keyword evidence="3" id="KW-1185">Reference proteome</keyword>
<reference evidence="2" key="1">
    <citation type="submission" date="2023-03" db="EMBL/GenBank/DDBJ databases">
        <title>Massive genome expansion in bonnet fungi (Mycena s.s.) driven by repeated elements and novel gene families across ecological guilds.</title>
        <authorList>
            <consortium name="Lawrence Berkeley National Laboratory"/>
            <person name="Harder C.B."/>
            <person name="Miyauchi S."/>
            <person name="Viragh M."/>
            <person name="Kuo A."/>
            <person name="Thoen E."/>
            <person name="Andreopoulos B."/>
            <person name="Lu D."/>
            <person name="Skrede I."/>
            <person name="Drula E."/>
            <person name="Henrissat B."/>
            <person name="Morin E."/>
            <person name="Kohler A."/>
            <person name="Barry K."/>
            <person name="LaButti K."/>
            <person name="Morin E."/>
            <person name="Salamov A."/>
            <person name="Lipzen A."/>
            <person name="Mereny Z."/>
            <person name="Hegedus B."/>
            <person name="Baldrian P."/>
            <person name="Stursova M."/>
            <person name="Weitz H."/>
            <person name="Taylor A."/>
            <person name="Grigoriev I.V."/>
            <person name="Nagy L.G."/>
            <person name="Martin F."/>
            <person name="Kauserud H."/>
        </authorList>
    </citation>
    <scope>NUCLEOTIDE SEQUENCE</scope>
    <source>
        <strain evidence="2">CBHHK182m</strain>
    </source>
</reference>
<proteinExistence type="predicted"/>
<sequence length="366" mass="41779">MLDRLQKARTRVSDLDAQIQRLEASLAMLRAERVVAQEPLDSYAYPVLSLPTEITCEIFLHFLPPYPACPPIDGPFSPTVLTHVCRTWREIAEATPDLWSRITLSAQELSLHKQIEISNLWIRRSGSRPLAIELQNNRDQDLMGLKSLIDYRVRWERLTLRIPSPTVHLPRIGGLMPLLRYLDIDSVVRNAPTPLTFLDAPLLRTVVFNYAAAATIPVAWDQITSLTLYYIYPYECVPILAQGLNLVHCELRFVYHDEETNVVLDCTLPRLQTLILQDPYHECPSGLLTSFIVPALRTLQIPAWFFGSTPLDDLRAFISKVGCKLQKLHIIGQLETSNEAFRREFPTIGDISVRQYADTDLNPFTY</sequence>
<dbReference type="Gene3D" id="1.20.1280.50">
    <property type="match status" value="1"/>
</dbReference>
<protein>
    <recommendedName>
        <fullName evidence="4">F-box domain-containing protein</fullName>
    </recommendedName>
</protein>
<evidence type="ECO:0000256" key="1">
    <source>
        <dbReference type="SAM" id="Coils"/>
    </source>
</evidence>
<dbReference type="Proteomes" id="UP001215598">
    <property type="component" value="Unassembled WGS sequence"/>
</dbReference>
<dbReference type="EMBL" id="JARKIB010000039">
    <property type="protein sequence ID" value="KAJ7759630.1"/>
    <property type="molecule type" value="Genomic_DNA"/>
</dbReference>
<name>A0AAD7J8Q6_9AGAR</name>
<evidence type="ECO:0008006" key="4">
    <source>
        <dbReference type="Google" id="ProtNLM"/>
    </source>
</evidence>
<keyword evidence="1" id="KW-0175">Coiled coil</keyword>
<dbReference type="AlphaFoldDB" id="A0AAD7J8Q6"/>
<accession>A0AAD7J8Q6</accession>
<comment type="caution">
    <text evidence="2">The sequence shown here is derived from an EMBL/GenBank/DDBJ whole genome shotgun (WGS) entry which is preliminary data.</text>
</comment>